<dbReference type="Proteomes" id="UP000799324">
    <property type="component" value="Unassembled WGS sequence"/>
</dbReference>
<dbReference type="GO" id="GO:0005524">
    <property type="term" value="F:ATP binding"/>
    <property type="evidence" value="ECO:0007669"/>
    <property type="project" value="InterPro"/>
</dbReference>
<proteinExistence type="predicted"/>
<keyword evidence="2" id="KW-0378">Hydrolase</keyword>
<gene>
    <name evidence="2" type="ORF">K491DRAFT_704007</name>
</gene>
<dbReference type="EMBL" id="MU004336">
    <property type="protein sequence ID" value="KAF2656396.1"/>
    <property type="molecule type" value="Genomic_DNA"/>
</dbReference>
<dbReference type="AlphaFoldDB" id="A0A6A6T979"/>
<dbReference type="PANTHER" id="PTHR46411:SF3">
    <property type="entry name" value="AAA+ ATPASE DOMAIN-CONTAINING PROTEIN"/>
    <property type="match status" value="1"/>
</dbReference>
<organism evidence="2 3">
    <name type="scientific">Lophiostoma macrostomum CBS 122681</name>
    <dbReference type="NCBI Taxonomy" id="1314788"/>
    <lineage>
        <taxon>Eukaryota</taxon>
        <taxon>Fungi</taxon>
        <taxon>Dikarya</taxon>
        <taxon>Ascomycota</taxon>
        <taxon>Pezizomycotina</taxon>
        <taxon>Dothideomycetes</taxon>
        <taxon>Pleosporomycetidae</taxon>
        <taxon>Pleosporales</taxon>
        <taxon>Lophiostomataceae</taxon>
        <taxon>Lophiostoma</taxon>
    </lineage>
</organism>
<reference evidence="2" key="1">
    <citation type="journal article" date="2020" name="Stud. Mycol.">
        <title>101 Dothideomycetes genomes: a test case for predicting lifestyles and emergence of pathogens.</title>
        <authorList>
            <person name="Haridas S."/>
            <person name="Albert R."/>
            <person name="Binder M."/>
            <person name="Bloem J."/>
            <person name="Labutti K."/>
            <person name="Salamov A."/>
            <person name="Andreopoulos B."/>
            <person name="Baker S."/>
            <person name="Barry K."/>
            <person name="Bills G."/>
            <person name="Bluhm B."/>
            <person name="Cannon C."/>
            <person name="Castanera R."/>
            <person name="Culley D."/>
            <person name="Daum C."/>
            <person name="Ezra D."/>
            <person name="Gonzalez J."/>
            <person name="Henrissat B."/>
            <person name="Kuo A."/>
            <person name="Liang C."/>
            <person name="Lipzen A."/>
            <person name="Lutzoni F."/>
            <person name="Magnuson J."/>
            <person name="Mondo S."/>
            <person name="Nolan M."/>
            <person name="Ohm R."/>
            <person name="Pangilinan J."/>
            <person name="Park H.-J."/>
            <person name="Ramirez L."/>
            <person name="Alfaro M."/>
            <person name="Sun H."/>
            <person name="Tritt A."/>
            <person name="Yoshinaga Y."/>
            <person name="Zwiers L.-H."/>
            <person name="Turgeon B."/>
            <person name="Goodwin S."/>
            <person name="Spatafora J."/>
            <person name="Crous P."/>
            <person name="Grigoriev I."/>
        </authorList>
    </citation>
    <scope>NUCLEOTIDE SEQUENCE</scope>
    <source>
        <strain evidence="2">CBS 122681</strain>
    </source>
</reference>
<dbReference type="SUPFAM" id="SSF52540">
    <property type="entry name" value="P-loop containing nucleoside triphosphate hydrolases"/>
    <property type="match status" value="1"/>
</dbReference>
<dbReference type="GO" id="GO:0016887">
    <property type="term" value="F:ATP hydrolysis activity"/>
    <property type="evidence" value="ECO:0007669"/>
    <property type="project" value="InterPro"/>
</dbReference>
<accession>A0A6A6T979</accession>
<dbReference type="OrthoDB" id="10042665at2759"/>
<feature type="domain" description="AAA+ ATPase" evidence="1">
    <location>
        <begin position="130"/>
        <end position="257"/>
    </location>
</feature>
<keyword evidence="3" id="KW-1185">Reference proteome</keyword>
<dbReference type="InterPro" id="IPR027417">
    <property type="entry name" value="P-loop_NTPase"/>
</dbReference>
<evidence type="ECO:0000313" key="2">
    <source>
        <dbReference type="EMBL" id="KAF2656396.1"/>
    </source>
</evidence>
<dbReference type="SMART" id="SM00382">
    <property type="entry name" value="AAA"/>
    <property type="match status" value="1"/>
</dbReference>
<sequence>MDLPIYPIRFSAESAAIEHRLAARGRRFAELQGCHYKAYKGFAQIIVPNFGKRITHIPRQRSVSAEWKDASSSMQGSRFSVDQVQEISWDNRAFDSLVLPSGYKNLILSFTKNQNAAEDLLDDAIEGKGKGIVMLLTGEPGVGKTLTAESVAEHMRVPLYPMSAAQLGINSETVEQSLSDILEMVTKWKAILLLDETEVFLEQRSIDSLERNKLVSIFLRMFEYYRGVLFLTTNSVAALDKAIESRIHLKIVYPELDQPARLRRTMNGREIKTVIKAAQLLANGQETTMALDHVYTVLRITQISVDV</sequence>
<dbReference type="Gene3D" id="3.40.50.300">
    <property type="entry name" value="P-loop containing nucleotide triphosphate hydrolases"/>
    <property type="match status" value="1"/>
</dbReference>
<dbReference type="InterPro" id="IPR003593">
    <property type="entry name" value="AAA+_ATPase"/>
</dbReference>
<protein>
    <submittedName>
        <fullName evidence="2">P-loop containing nucleoside triphosphate hydrolase protein</fullName>
    </submittedName>
</protein>
<evidence type="ECO:0000313" key="3">
    <source>
        <dbReference type="Proteomes" id="UP000799324"/>
    </source>
</evidence>
<dbReference type="PANTHER" id="PTHR46411">
    <property type="entry name" value="FAMILY ATPASE, PUTATIVE-RELATED"/>
    <property type="match status" value="1"/>
</dbReference>
<dbReference type="Pfam" id="PF00004">
    <property type="entry name" value="AAA"/>
    <property type="match status" value="1"/>
</dbReference>
<dbReference type="InterPro" id="IPR003959">
    <property type="entry name" value="ATPase_AAA_core"/>
</dbReference>
<name>A0A6A6T979_9PLEO</name>
<evidence type="ECO:0000259" key="1">
    <source>
        <dbReference type="SMART" id="SM00382"/>
    </source>
</evidence>